<accession>A0AAV7RL48</accession>
<evidence type="ECO:0000313" key="1">
    <source>
        <dbReference type="EMBL" id="KAJ1153402.1"/>
    </source>
</evidence>
<protein>
    <submittedName>
        <fullName evidence="1">Uncharacterized protein</fullName>
    </submittedName>
</protein>
<feature type="non-terminal residue" evidence="1">
    <location>
        <position position="134"/>
    </location>
</feature>
<comment type="caution">
    <text evidence="1">The sequence shown here is derived from an EMBL/GenBank/DDBJ whole genome shotgun (WGS) entry which is preliminary data.</text>
</comment>
<organism evidence="1 2">
    <name type="scientific">Pleurodeles waltl</name>
    <name type="common">Iberian ribbed newt</name>
    <dbReference type="NCBI Taxonomy" id="8319"/>
    <lineage>
        <taxon>Eukaryota</taxon>
        <taxon>Metazoa</taxon>
        <taxon>Chordata</taxon>
        <taxon>Craniata</taxon>
        <taxon>Vertebrata</taxon>
        <taxon>Euteleostomi</taxon>
        <taxon>Amphibia</taxon>
        <taxon>Batrachia</taxon>
        <taxon>Caudata</taxon>
        <taxon>Salamandroidea</taxon>
        <taxon>Salamandridae</taxon>
        <taxon>Pleurodelinae</taxon>
        <taxon>Pleurodeles</taxon>
    </lineage>
</organism>
<dbReference type="EMBL" id="JANPWB010000009">
    <property type="protein sequence ID" value="KAJ1153402.1"/>
    <property type="molecule type" value="Genomic_DNA"/>
</dbReference>
<keyword evidence="2" id="KW-1185">Reference proteome</keyword>
<evidence type="ECO:0000313" key="2">
    <source>
        <dbReference type="Proteomes" id="UP001066276"/>
    </source>
</evidence>
<name>A0AAV7RL48_PLEWA</name>
<proteinExistence type="predicted"/>
<feature type="non-terminal residue" evidence="1">
    <location>
        <position position="1"/>
    </location>
</feature>
<gene>
    <name evidence="1" type="ORF">NDU88_006163</name>
</gene>
<dbReference type="AlphaFoldDB" id="A0AAV7RL48"/>
<dbReference type="Proteomes" id="UP001066276">
    <property type="component" value="Chromosome 5"/>
</dbReference>
<reference evidence="1" key="1">
    <citation type="journal article" date="2022" name="bioRxiv">
        <title>Sequencing and chromosome-scale assembly of the giantPleurodeles waltlgenome.</title>
        <authorList>
            <person name="Brown T."/>
            <person name="Elewa A."/>
            <person name="Iarovenko S."/>
            <person name="Subramanian E."/>
            <person name="Araus A.J."/>
            <person name="Petzold A."/>
            <person name="Susuki M."/>
            <person name="Suzuki K.-i.T."/>
            <person name="Hayashi T."/>
            <person name="Toyoda A."/>
            <person name="Oliveira C."/>
            <person name="Osipova E."/>
            <person name="Leigh N.D."/>
            <person name="Simon A."/>
            <person name="Yun M.H."/>
        </authorList>
    </citation>
    <scope>NUCLEOTIDE SEQUENCE</scope>
    <source>
        <strain evidence="1">20211129_DDA</strain>
        <tissue evidence="1">Liver</tissue>
    </source>
</reference>
<sequence length="134" mass="14940">RSLCKLGNTNCAISSECRTTFLMCIDPKLNNLATSEVSPAADGMLFGAPLVKELSKFCFTYSLEKAQISLNLFFKQALLLRAGRYGGCMPGRGSRESPQAYYPKGRGRWYGESAETTFYFTRSRGGRSRFHRAP</sequence>